<keyword evidence="1" id="KW-1133">Transmembrane helix</keyword>
<dbReference type="PANTHER" id="PTHR33050">
    <property type="entry name" value="REVERSE TRANSCRIPTASE DOMAIN-CONTAINING PROTEIN"/>
    <property type="match status" value="1"/>
</dbReference>
<evidence type="ECO:0000256" key="1">
    <source>
        <dbReference type="SAM" id="Phobius"/>
    </source>
</evidence>
<dbReference type="InterPro" id="IPR043502">
    <property type="entry name" value="DNA/RNA_pol_sf"/>
</dbReference>
<dbReference type="EMBL" id="CAMXCT030000619">
    <property type="protein sequence ID" value="CAL4768548.1"/>
    <property type="molecule type" value="Genomic_DNA"/>
</dbReference>
<evidence type="ECO:0000313" key="4">
    <source>
        <dbReference type="Proteomes" id="UP001152797"/>
    </source>
</evidence>
<dbReference type="OrthoDB" id="428977at2759"/>
<keyword evidence="1" id="KW-0812">Transmembrane</keyword>
<evidence type="ECO:0000313" key="3">
    <source>
        <dbReference type="EMBL" id="CAL4768548.1"/>
    </source>
</evidence>
<dbReference type="SUPFAM" id="SSF56672">
    <property type="entry name" value="DNA/RNA polymerases"/>
    <property type="match status" value="1"/>
</dbReference>
<keyword evidence="1" id="KW-0472">Membrane</keyword>
<dbReference type="EMBL" id="CAMXCT020000619">
    <property type="protein sequence ID" value="CAL1134611.1"/>
    <property type="molecule type" value="Genomic_DNA"/>
</dbReference>
<proteinExistence type="predicted"/>
<sequence>MQIPHGRFFLEIFAGQAGLSQAISARGMQILPPIEIETGQFVRQSVDVLDPKVQAHLQLLIEAKIIFYIHFGTPCSSFSVARKNDGGPPPLRDRHHLWGLPGLRPQDQKKVTMGTEFMFFTQRMARLCSQFEVAWSLENPASSFIWVMPPILELAQAPQVKTITLDMCRFGSSHKKPTSIMAFFSLQGLEKRCNMVDQPHQHEPLVGTVVINGTKVFRTKLAQVYPDGLCAEWAALAAKVTPKDPLAATFAMTTPASERKRPVGQPVPWKPHKQRITAEKATAAGYQLKRSALPPLLDVEMEPGQAVEVALSVAHPFTLDPALDPDLQEALAMVVRQPQFVLGHRAGAVQHWEHRAHALLPASDAILQKIPDAFLRRLLRGQPDGQPLHLGSCTHIALWAELLAAARCVDGDLLQDLSQGFPIVGPIQRSMRWGVLPVPEDSLPLEDLRSRAWEFSQKVIKNVMRLGGYTATLEDVKEGSTIGPFFSKQDVSQFLGTEEWIPTQRFEVVQKNKVRGVDSATINGVNVATVITEKLELPSTDVNVAALRWLRSKLPKETDIQGWVLDERKAYRQIPVRPDHRRWSVITMKDPNDGKIAFFVMIGHSFGLVSAVYNYNRRSAAITDILRRVFFVAAFNFYDDKYGFEPATTCASAFEVAQKVHWWLGAQFDEKKLQLCQDPTILGVTYDLVNMELKIKQARKVELVDEISSILSSQVFPPGQAGKLRGKLMFGSSQLWGKIGRAFLRALSERQYTRANHSHLSKAIVLALCSSGNGKPGSPLKPWTGGVLFKKGEAPLQFSCEVHQKLIAKWLPRKSQIAMVELFATVVALKTFGHRIAGSWSLLLVDSGIQLDQIQIRLYICDKGIQLDQIQIRLYICDKAAFALLLFVALGRWAFRRGRDSAEILDGGQLPLNTNDGLTEGFRLVDRAELQVRASRSPPMAQIDVDLVVDPKSAEPDELILVAPLGFNFTANCLVTSANSQVLSCRQSGNVAGRASARLLVKRLTGVMQQVVIKVTTPAQNPPSTSWFVNAKDSATGLQLAWGEDMSGVTIRQMLGASVLYPGIPSIAGQMAFSFITNEKIESGGAIRVGYPTDIEILCNGQYLSQVAITGEVTCMNYIAEGYFELRLNRPLPPGQTAFTVTSTCPAAVNDNYFYIVVLTAAGQVSDAAMSISGLRIQHGLPVSAMPLIWGMAEPNRNTFVSTGIEILGELPLKDPPVMSEIIIEMPPDFSHQVHKTAQLETLTEPLPRREGGWLDVTDPRRLRLLMDEDAIQKLAIGAYRFQWPILVPAVMPKYNIWEVTLCSPALRNESCTGAGDPRASVTFPLAGFNMGEAHPSSIAFSQTGAAMPMCSPVLSLGFLGVLGFLLTM</sequence>
<organism evidence="2">
    <name type="scientific">Cladocopium goreaui</name>
    <dbReference type="NCBI Taxonomy" id="2562237"/>
    <lineage>
        <taxon>Eukaryota</taxon>
        <taxon>Sar</taxon>
        <taxon>Alveolata</taxon>
        <taxon>Dinophyceae</taxon>
        <taxon>Suessiales</taxon>
        <taxon>Symbiodiniaceae</taxon>
        <taxon>Cladocopium</taxon>
    </lineage>
</organism>
<comment type="caution">
    <text evidence="2">The sequence shown here is derived from an EMBL/GenBank/DDBJ whole genome shotgun (WGS) entry which is preliminary data.</text>
</comment>
<gene>
    <name evidence="2" type="ORF">C1SCF055_LOCUS9047</name>
</gene>
<dbReference type="PANTHER" id="PTHR33050:SF7">
    <property type="entry name" value="RIBONUCLEASE H"/>
    <property type="match status" value="1"/>
</dbReference>
<accession>A0A9P1BZQ7</accession>
<reference evidence="3 4" key="2">
    <citation type="submission" date="2024-05" db="EMBL/GenBank/DDBJ databases">
        <authorList>
            <person name="Chen Y."/>
            <person name="Shah S."/>
            <person name="Dougan E. K."/>
            <person name="Thang M."/>
            <person name="Chan C."/>
        </authorList>
    </citation>
    <scope>NUCLEOTIDE SEQUENCE [LARGE SCALE GENOMIC DNA]</scope>
</reference>
<reference evidence="2" key="1">
    <citation type="submission" date="2022-10" db="EMBL/GenBank/DDBJ databases">
        <authorList>
            <person name="Chen Y."/>
            <person name="Dougan E. K."/>
            <person name="Chan C."/>
            <person name="Rhodes N."/>
            <person name="Thang M."/>
        </authorList>
    </citation>
    <scope>NUCLEOTIDE SEQUENCE</scope>
</reference>
<protein>
    <submittedName>
        <fullName evidence="2">Uncharacterized protein</fullName>
    </submittedName>
</protein>
<dbReference type="Proteomes" id="UP001152797">
    <property type="component" value="Unassembled WGS sequence"/>
</dbReference>
<dbReference type="EMBL" id="CAMXCT010000619">
    <property type="protein sequence ID" value="CAI3981236.1"/>
    <property type="molecule type" value="Genomic_DNA"/>
</dbReference>
<name>A0A9P1BZQ7_9DINO</name>
<dbReference type="InterPro" id="IPR052055">
    <property type="entry name" value="Hepadnavirus_pol/RT"/>
</dbReference>
<keyword evidence="4" id="KW-1185">Reference proteome</keyword>
<feature type="transmembrane region" description="Helical" evidence="1">
    <location>
        <begin position="1346"/>
        <end position="1367"/>
    </location>
</feature>
<evidence type="ECO:0000313" key="2">
    <source>
        <dbReference type="EMBL" id="CAI3981236.1"/>
    </source>
</evidence>